<keyword evidence="1 4" id="KW-0808">Transferase</keyword>
<dbReference type="EMBL" id="WPIK01000004">
    <property type="protein sequence ID" value="MVN21123.1"/>
    <property type="molecule type" value="Genomic_DNA"/>
</dbReference>
<dbReference type="SUPFAM" id="SSF53756">
    <property type="entry name" value="UDP-Glycosyltransferase/glycogen phosphorylase"/>
    <property type="match status" value="1"/>
</dbReference>
<organism evidence="4 5">
    <name type="scientific">Mucilaginibacter arboris</name>
    <dbReference type="NCBI Taxonomy" id="2682090"/>
    <lineage>
        <taxon>Bacteria</taxon>
        <taxon>Pseudomonadati</taxon>
        <taxon>Bacteroidota</taxon>
        <taxon>Sphingobacteriia</taxon>
        <taxon>Sphingobacteriales</taxon>
        <taxon>Sphingobacteriaceae</taxon>
        <taxon>Mucilaginibacter</taxon>
    </lineage>
</organism>
<dbReference type="InterPro" id="IPR001296">
    <property type="entry name" value="Glyco_trans_1"/>
</dbReference>
<keyword evidence="5" id="KW-1185">Reference proteome</keyword>
<evidence type="ECO:0000259" key="3">
    <source>
        <dbReference type="Pfam" id="PF13439"/>
    </source>
</evidence>
<evidence type="ECO:0000313" key="4">
    <source>
        <dbReference type="EMBL" id="MVN21123.1"/>
    </source>
</evidence>
<comment type="caution">
    <text evidence="4">The sequence shown here is derived from an EMBL/GenBank/DDBJ whole genome shotgun (WGS) entry which is preliminary data.</text>
</comment>
<proteinExistence type="predicted"/>
<sequence>MKILYDFQIFSNQNVGGISRYIYELITQFDQDNFIDWEIPVIYSSNIYLKKHPFFSKKLLPHPFQLKDNVNFISKAAFVKEKLLYKITNQIHKERFLVMEYEKNKALNIEKIKQGNFDIFHPTYFDSYFMDYIGDKTYVLTIHDLINQVFPEMMLYQPDKNKAMIERADRIITVSENTKKDLINIFNVDEQKIDVIYLANSLEEKSGHVSEEFKKKIPEKYLLFVGGRLDYKNFLFFAQMFASLKLKNNDLNIVCTGSPFNASEQYLFNKLGIQDCVYNTFVNDDELIYLYQNAIAFVFPSVYEGFGLPVLEAFSCGCPAVISNSSSLSEIGEDAAVYFEPKNPESILNALKNVVNNPALREEKIAKGYEQLKKFSWEKTANQTKEVYKKALLKV</sequence>
<evidence type="ECO:0000259" key="2">
    <source>
        <dbReference type="Pfam" id="PF00534"/>
    </source>
</evidence>
<dbReference type="Pfam" id="PF13439">
    <property type="entry name" value="Glyco_transf_4"/>
    <property type="match status" value="1"/>
</dbReference>
<evidence type="ECO:0000256" key="1">
    <source>
        <dbReference type="ARBA" id="ARBA00022679"/>
    </source>
</evidence>
<gene>
    <name evidence="4" type="ORF">GO621_06205</name>
</gene>
<dbReference type="AlphaFoldDB" id="A0A7K1SV16"/>
<name>A0A7K1SV16_9SPHI</name>
<dbReference type="PANTHER" id="PTHR46401">
    <property type="entry name" value="GLYCOSYLTRANSFERASE WBBK-RELATED"/>
    <property type="match status" value="1"/>
</dbReference>
<dbReference type="GO" id="GO:0016757">
    <property type="term" value="F:glycosyltransferase activity"/>
    <property type="evidence" value="ECO:0007669"/>
    <property type="project" value="InterPro"/>
</dbReference>
<feature type="domain" description="Glycosyltransferase subfamily 4-like N-terminal" evidence="3">
    <location>
        <begin position="110"/>
        <end position="197"/>
    </location>
</feature>
<evidence type="ECO:0000313" key="5">
    <source>
        <dbReference type="Proteomes" id="UP000462014"/>
    </source>
</evidence>
<dbReference type="GO" id="GO:0009103">
    <property type="term" value="P:lipopolysaccharide biosynthetic process"/>
    <property type="evidence" value="ECO:0007669"/>
    <property type="project" value="TreeGrafter"/>
</dbReference>
<protein>
    <submittedName>
        <fullName evidence="4">Glycosyltransferase</fullName>
    </submittedName>
</protein>
<dbReference type="Proteomes" id="UP000462014">
    <property type="component" value="Unassembled WGS sequence"/>
</dbReference>
<reference evidence="4 5" key="1">
    <citation type="submission" date="2019-12" db="EMBL/GenBank/DDBJ databases">
        <title>Mucilaginibacter sp. HMF7410 genome sequencing and assembly.</title>
        <authorList>
            <person name="Kang H."/>
            <person name="Cha I."/>
            <person name="Kim H."/>
            <person name="Joh K."/>
        </authorList>
    </citation>
    <scope>NUCLEOTIDE SEQUENCE [LARGE SCALE GENOMIC DNA]</scope>
    <source>
        <strain evidence="4 5">HMF7410</strain>
    </source>
</reference>
<dbReference type="InterPro" id="IPR028098">
    <property type="entry name" value="Glyco_trans_4-like_N"/>
</dbReference>
<dbReference type="RefSeq" id="WP_157565192.1">
    <property type="nucleotide sequence ID" value="NZ_WPIK01000004.1"/>
</dbReference>
<dbReference type="Gene3D" id="3.40.50.2000">
    <property type="entry name" value="Glycogen Phosphorylase B"/>
    <property type="match status" value="2"/>
</dbReference>
<dbReference type="Pfam" id="PF00534">
    <property type="entry name" value="Glycos_transf_1"/>
    <property type="match status" value="1"/>
</dbReference>
<dbReference type="CDD" id="cd03809">
    <property type="entry name" value="GT4_MtfB-like"/>
    <property type="match status" value="1"/>
</dbReference>
<dbReference type="PANTHER" id="PTHR46401:SF2">
    <property type="entry name" value="GLYCOSYLTRANSFERASE WBBK-RELATED"/>
    <property type="match status" value="1"/>
</dbReference>
<accession>A0A7K1SV16</accession>
<feature type="domain" description="Glycosyl transferase family 1" evidence="2">
    <location>
        <begin position="215"/>
        <end position="370"/>
    </location>
</feature>